<evidence type="ECO:0000313" key="4">
    <source>
        <dbReference type="EMBL" id="SMC09022.1"/>
    </source>
</evidence>
<organism evidence="4 5">
    <name type="scientific">Nitratiruptor tergarcus DSM 16512</name>
    <dbReference type="NCBI Taxonomy" id="1069081"/>
    <lineage>
        <taxon>Bacteria</taxon>
        <taxon>Pseudomonadati</taxon>
        <taxon>Campylobacterota</taxon>
        <taxon>Epsilonproteobacteria</taxon>
        <taxon>Nautiliales</taxon>
        <taxon>Nitratiruptoraceae</taxon>
        <taxon>Nitratiruptor</taxon>
    </lineage>
</organism>
<gene>
    <name evidence="4" type="ORF">SAMN05660197_0816</name>
</gene>
<keyword evidence="3" id="KW-1133">Transmembrane helix</keyword>
<dbReference type="SUPFAM" id="SSF57868">
    <property type="entry name" value="Metallothionein"/>
    <property type="match status" value="1"/>
</dbReference>
<name>A0A1W1WS40_9BACT</name>
<evidence type="ECO:0000256" key="1">
    <source>
        <dbReference type="ARBA" id="ARBA00022723"/>
    </source>
</evidence>
<keyword evidence="3" id="KW-0472">Membrane</keyword>
<evidence type="ECO:0008006" key="6">
    <source>
        <dbReference type="Google" id="ProtNLM"/>
    </source>
</evidence>
<sequence length="66" mass="7481">MLFKILLLAAIIGGVYYFFIKKKPLPDKETDVMVECDKCGTYFSSKEAIIKDGKYYCSKKCAGVKE</sequence>
<keyword evidence="5" id="KW-1185">Reference proteome</keyword>
<dbReference type="OrthoDB" id="5356091at2"/>
<dbReference type="GO" id="GO:0046872">
    <property type="term" value="F:metal ion binding"/>
    <property type="evidence" value="ECO:0007669"/>
    <property type="project" value="UniProtKB-KW"/>
</dbReference>
<dbReference type="InterPro" id="IPR017854">
    <property type="entry name" value="Metalthion_dom_sf"/>
</dbReference>
<dbReference type="Gene3D" id="2.30.170.10">
    <property type="match status" value="1"/>
</dbReference>
<evidence type="ECO:0000313" key="5">
    <source>
        <dbReference type="Proteomes" id="UP000192602"/>
    </source>
</evidence>
<keyword evidence="1" id="KW-0479">Metal-binding</keyword>
<feature type="transmembrane region" description="Helical" evidence="3">
    <location>
        <begin position="5"/>
        <end position="20"/>
    </location>
</feature>
<dbReference type="AlphaFoldDB" id="A0A1W1WS40"/>
<keyword evidence="3" id="KW-0812">Transmembrane</keyword>
<accession>A0A1W1WS40</accession>
<dbReference type="NCBIfam" id="NF041023">
    <property type="entry name" value="PP0621_fam"/>
    <property type="match status" value="1"/>
</dbReference>
<dbReference type="Proteomes" id="UP000192602">
    <property type="component" value="Unassembled WGS sequence"/>
</dbReference>
<protein>
    <recommendedName>
        <fullName evidence="6">Prokaryotic metallothionein</fullName>
    </recommendedName>
</protein>
<dbReference type="RefSeq" id="WP_084275275.1">
    <property type="nucleotide sequence ID" value="NZ_AP026671.1"/>
</dbReference>
<evidence type="ECO:0000256" key="3">
    <source>
        <dbReference type="SAM" id="Phobius"/>
    </source>
</evidence>
<keyword evidence="2" id="KW-0480">Metal-thiolate cluster</keyword>
<dbReference type="STRING" id="1069081.SAMN05660197_0816"/>
<evidence type="ECO:0000256" key="2">
    <source>
        <dbReference type="ARBA" id="ARBA00022851"/>
    </source>
</evidence>
<dbReference type="EMBL" id="FWWZ01000001">
    <property type="protein sequence ID" value="SMC09022.1"/>
    <property type="molecule type" value="Genomic_DNA"/>
</dbReference>
<dbReference type="InterPro" id="IPR049708">
    <property type="entry name" value="PP0621-like"/>
</dbReference>
<proteinExistence type="predicted"/>
<reference evidence="5" key="1">
    <citation type="submission" date="2017-04" db="EMBL/GenBank/DDBJ databases">
        <authorList>
            <person name="Varghese N."/>
            <person name="Submissions S."/>
        </authorList>
    </citation>
    <scope>NUCLEOTIDE SEQUENCE [LARGE SCALE GENOMIC DNA]</scope>
    <source>
        <strain evidence="5">DSM 16512</strain>
    </source>
</reference>